<organism evidence="1 2">
    <name type="scientific">Plasmodiophora brassicae</name>
    <name type="common">Clubroot disease agent</name>
    <dbReference type="NCBI Taxonomy" id="37360"/>
    <lineage>
        <taxon>Eukaryota</taxon>
        <taxon>Sar</taxon>
        <taxon>Rhizaria</taxon>
        <taxon>Endomyxa</taxon>
        <taxon>Phytomyxea</taxon>
        <taxon>Plasmodiophorida</taxon>
        <taxon>Plasmodiophoridae</taxon>
        <taxon>Plasmodiophora</taxon>
    </lineage>
</organism>
<reference evidence="1 2" key="1">
    <citation type="submission" date="2015-02" db="EMBL/GenBank/DDBJ databases">
        <authorList>
            <person name="Chooi Y.-H."/>
        </authorList>
    </citation>
    <scope>NUCLEOTIDE SEQUENCE [LARGE SCALE GENOMIC DNA]</scope>
    <source>
        <strain evidence="1">E3</strain>
    </source>
</reference>
<accession>A0A0G4IWG3</accession>
<dbReference type="AlphaFoldDB" id="A0A0G4IWG3"/>
<proteinExistence type="predicted"/>
<gene>
    <name evidence="1" type="ORF">PBRA_007227</name>
</gene>
<dbReference type="Proteomes" id="UP000039324">
    <property type="component" value="Unassembled WGS sequence"/>
</dbReference>
<sequence>MKVGRVVAVYVGPESAAATELASIGGSSCRIADSASWMYRYWPLRTCADVLNGPECFGSRRGFGGGRDGAPAARARRLVDI</sequence>
<protein>
    <submittedName>
        <fullName evidence="1">Uncharacterized protein</fullName>
    </submittedName>
</protein>
<evidence type="ECO:0000313" key="1">
    <source>
        <dbReference type="EMBL" id="CEO99494.1"/>
    </source>
</evidence>
<name>A0A0G4IWG3_PLABS</name>
<evidence type="ECO:0000313" key="2">
    <source>
        <dbReference type="Proteomes" id="UP000039324"/>
    </source>
</evidence>
<keyword evidence="2" id="KW-1185">Reference proteome</keyword>
<dbReference type="EMBL" id="CDSF01000091">
    <property type="protein sequence ID" value="CEO99494.1"/>
    <property type="molecule type" value="Genomic_DNA"/>
</dbReference>